<evidence type="ECO:0000313" key="13">
    <source>
        <dbReference type="EMBL" id="KJF43426.1"/>
    </source>
</evidence>
<dbReference type="Pfam" id="PF01063">
    <property type="entry name" value="Aminotran_4"/>
    <property type="match status" value="1"/>
</dbReference>
<dbReference type="InterPro" id="IPR050571">
    <property type="entry name" value="Class-IV_PLP-Dep_Aminotrnsfr"/>
</dbReference>
<dbReference type="InterPro" id="IPR043132">
    <property type="entry name" value="BCAT-like_C"/>
</dbReference>
<accession>A0A0D8JA77</accession>
<evidence type="ECO:0000256" key="8">
    <source>
        <dbReference type="ARBA" id="ARBA00048212"/>
    </source>
</evidence>
<sequence length="240" mass="27479">MYEVLRVVNGIPLFLDEHLQRFQHSAELAGKEIRYSCTQLEAFLNQLIIRNEVDEGNILISCKTNLKAFFIAHNYPSAEQYKSGIRCGLLHAERMNPNAKVFQTEVRKQANQLMETLGFYEVLLVDHEQRITEGSRSNVFFIKGDEIITPPGKHVLLGITRQKTITCANRLNLKIREAEIPLDRLTGLDAAFITGTSPKILPIKEVDGHLFDVDNKVLRSLMNEYDKVIQEDINRRIRSS</sequence>
<dbReference type="SUPFAM" id="SSF56752">
    <property type="entry name" value="D-aminoacid aminotransferase-like PLP-dependent enzymes"/>
    <property type="match status" value="1"/>
</dbReference>
<dbReference type="PANTHER" id="PTHR42743:SF11">
    <property type="entry name" value="AMINODEOXYCHORISMATE LYASE"/>
    <property type="match status" value="1"/>
</dbReference>
<evidence type="ECO:0000256" key="12">
    <source>
        <dbReference type="RuleBase" id="RU004516"/>
    </source>
</evidence>
<comment type="catalytic activity">
    <reaction evidence="10">
        <text>L-leucine + 2-oxoglutarate = 4-methyl-2-oxopentanoate + L-glutamate</text>
        <dbReference type="Rhea" id="RHEA:18321"/>
        <dbReference type="ChEBI" id="CHEBI:16810"/>
        <dbReference type="ChEBI" id="CHEBI:17865"/>
        <dbReference type="ChEBI" id="CHEBI:29985"/>
        <dbReference type="ChEBI" id="CHEBI:57427"/>
        <dbReference type="EC" id="2.6.1.42"/>
    </reaction>
</comment>
<dbReference type="Gene3D" id="3.20.10.10">
    <property type="entry name" value="D-amino Acid Aminotransferase, subunit A, domain 2"/>
    <property type="match status" value="1"/>
</dbReference>
<dbReference type="InterPro" id="IPR001544">
    <property type="entry name" value="Aminotrans_IV"/>
</dbReference>
<evidence type="ECO:0000256" key="5">
    <source>
        <dbReference type="ARBA" id="ARBA00009320"/>
    </source>
</evidence>
<comment type="caution">
    <text evidence="13">The sequence shown here is derived from an EMBL/GenBank/DDBJ whole genome shotgun (WGS) entry which is preliminary data.</text>
</comment>
<reference evidence="13 14" key="1">
    <citation type="submission" date="2014-09" db="EMBL/GenBank/DDBJ databases">
        <title>Draft Genome Sequence of Draconibacterium sp. JN14CK-3.</title>
        <authorList>
            <person name="Dong C."/>
            <person name="Lai Q."/>
            <person name="Shao Z."/>
        </authorList>
    </citation>
    <scope>NUCLEOTIDE SEQUENCE [LARGE SCALE GENOMIC DNA]</scope>
    <source>
        <strain evidence="13 14">JN14CK-3</strain>
    </source>
</reference>
<dbReference type="InterPro" id="IPR036038">
    <property type="entry name" value="Aminotransferase-like"/>
</dbReference>
<evidence type="ECO:0000256" key="9">
    <source>
        <dbReference type="ARBA" id="ARBA00048798"/>
    </source>
</evidence>
<evidence type="ECO:0000313" key="14">
    <source>
        <dbReference type="Proteomes" id="UP000032544"/>
    </source>
</evidence>
<gene>
    <name evidence="13" type="ORF">LH29_14450</name>
</gene>
<dbReference type="EMBL" id="JRHC01000003">
    <property type="protein sequence ID" value="KJF43426.1"/>
    <property type="molecule type" value="Genomic_DNA"/>
</dbReference>
<comment type="catalytic activity">
    <reaction evidence="8">
        <text>L-valine + 2-oxoglutarate = 3-methyl-2-oxobutanoate + L-glutamate</text>
        <dbReference type="Rhea" id="RHEA:24813"/>
        <dbReference type="ChEBI" id="CHEBI:11851"/>
        <dbReference type="ChEBI" id="CHEBI:16810"/>
        <dbReference type="ChEBI" id="CHEBI:29985"/>
        <dbReference type="ChEBI" id="CHEBI:57762"/>
        <dbReference type="EC" id="2.6.1.42"/>
    </reaction>
</comment>
<comment type="similarity">
    <text evidence="5 11">Belongs to the class-IV pyridoxal-phosphate-dependent aminotransferase family.</text>
</comment>
<dbReference type="InterPro" id="IPR043131">
    <property type="entry name" value="BCAT-like_N"/>
</dbReference>
<keyword evidence="7 12" id="KW-0663">Pyridoxal phosphate</keyword>
<dbReference type="PROSITE" id="PS00770">
    <property type="entry name" value="AA_TRANSFER_CLASS_4"/>
    <property type="match status" value="1"/>
</dbReference>
<comment type="pathway">
    <text evidence="4">Amino-acid biosynthesis; L-leucine biosynthesis; L-leucine from 3-methyl-2-oxobutanoate: step 4/4.</text>
</comment>
<dbReference type="Proteomes" id="UP000032544">
    <property type="component" value="Unassembled WGS sequence"/>
</dbReference>
<protein>
    <recommendedName>
        <fullName evidence="6">branched-chain-amino-acid transaminase</fullName>
        <ecNumber evidence="6">2.6.1.42</ecNumber>
    </recommendedName>
</protein>
<keyword evidence="14" id="KW-1185">Reference proteome</keyword>
<evidence type="ECO:0000256" key="10">
    <source>
        <dbReference type="ARBA" id="ARBA00049229"/>
    </source>
</evidence>
<comment type="pathway">
    <text evidence="3">Amino-acid biosynthesis; L-valine biosynthesis; L-valine from pyruvate: step 4/4.</text>
</comment>
<dbReference type="STRING" id="1544798.LH29_14450"/>
<comment type="cofactor">
    <cofactor evidence="1 12">
        <name>pyridoxal 5'-phosphate</name>
        <dbReference type="ChEBI" id="CHEBI:597326"/>
    </cofactor>
</comment>
<dbReference type="CDD" id="cd00449">
    <property type="entry name" value="PLPDE_IV"/>
    <property type="match status" value="1"/>
</dbReference>
<proteinExistence type="inferred from homology"/>
<organism evidence="13 14">
    <name type="scientific">Draconibacterium sediminis</name>
    <dbReference type="NCBI Taxonomy" id="1544798"/>
    <lineage>
        <taxon>Bacteria</taxon>
        <taxon>Pseudomonadati</taxon>
        <taxon>Bacteroidota</taxon>
        <taxon>Bacteroidia</taxon>
        <taxon>Marinilabiliales</taxon>
        <taxon>Prolixibacteraceae</taxon>
        <taxon>Draconibacterium</taxon>
    </lineage>
</organism>
<evidence type="ECO:0000256" key="2">
    <source>
        <dbReference type="ARBA" id="ARBA00004824"/>
    </source>
</evidence>
<evidence type="ECO:0000256" key="6">
    <source>
        <dbReference type="ARBA" id="ARBA00013053"/>
    </source>
</evidence>
<evidence type="ECO:0000256" key="1">
    <source>
        <dbReference type="ARBA" id="ARBA00001933"/>
    </source>
</evidence>
<comment type="catalytic activity">
    <reaction evidence="9">
        <text>L-isoleucine + 2-oxoglutarate = (S)-3-methyl-2-oxopentanoate + L-glutamate</text>
        <dbReference type="Rhea" id="RHEA:24801"/>
        <dbReference type="ChEBI" id="CHEBI:16810"/>
        <dbReference type="ChEBI" id="CHEBI:29985"/>
        <dbReference type="ChEBI" id="CHEBI:35146"/>
        <dbReference type="ChEBI" id="CHEBI:58045"/>
        <dbReference type="EC" id="2.6.1.42"/>
    </reaction>
</comment>
<dbReference type="GO" id="GO:0004084">
    <property type="term" value="F:branched-chain-amino-acid transaminase activity"/>
    <property type="evidence" value="ECO:0007669"/>
    <property type="project" value="UniProtKB-EC"/>
</dbReference>
<dbReference type="InterPro" id="IPR018300">
    <property type="entry name" value="Aminotrans_IV_CS"/>
</dbReference>
<dbReference type="Gene3D" id="3.30.470.10">
    <property type="match status" value="1"/>
</dbReference>
<evidence type="ECO:0000256" key="3">
    <source>
        <dbReference type="ARBA" id="ARBA00004931"/>
    </source>
</evidence>
<evidence type="ECO:0000256" key="11">
    <source>
        <dbReference type="RuleBase" id="RU004106"/>
    </source>
</evidence>
<comment type="pathway">
    <text evidence="2">Amino-acid biosynthesis; L-isoleucine biosynthesis; L-isoleucine from 2-oxobutanoate: step 4/4.</text>
</comment>
<dbReference type="EC" id="2.6.1.42" evidence="6"/>
<dbReference type="GO" id="GO:0005829">
    <property type="term" value="C:cytosol"/>
    <property type="evidence" value="ECO:0007669"/>
    <property type="project" value="TreeGrafter"/>
</dbReference>
<name>A0A0D8JA77_9BACT</name>
<evidence type="ECO:0000256" key="4">
    <source>
        <dbReference type="ARBA" id="ARBA00005072"/>
    </source>
</evidence>
<dbReference type="AlphaFoldDB" id="A0A0D8JA77"/>
<dbReference type="GO" id="GO:0046394">
    <property type="term" value="P:carboxylic acid biosynthetic process"/>
    <property type="evidence" value="ECO:0007669"/>
    <property type="project" value="UniProtKB-ARBA"/>
</dbReference>
<dbReference type="PANTHER" id="PTHR42743">
    <property type="entry name" value="AMINO-ACID AMINOTRANSFERASE"/>
    <property type="match status" value="1"/>
</dbReference>
<evidence type="ECO:0000256" key="7">
    <source>
        <dbReference type="ARBA" id="ARBA00022898"/>
    </source>
</evidence>